<evidence type="ECO:0000313" key="4">
    <source>
        <dbReference type="Proteomes" id="UP000044602"/>
    </source>
</evidence>
<feature type="region of interest" description="Disordered" evidence="1">
    <location>
        <begin position="188"/>
        <end position="220"/>
    </location>
</feature>
<feature type="compositionally biased region" description="Basic and acidic residues" evidence="1">
    <location>
        <begin position="8"/>
        <end position="25"/>
    </location>
</feature>
<dbReference type="GO" id="GO:0003676">
    <property type="term" value="F:nucleic acid binding"/>
    <property type="evidence" value="ECO:0007669"/>
    <property type="project" value="InterPro"/>
</dbReference>
<dbReference type="EMBL" id="CVQH01020001">
    <property type="protein sequence ID" value="CRK26137.1"/>
    <property type="molecule type" value="Genomic_DNA"/>
</dbReference>
<dbReference type="SMART" id="SM00343">
    <property type="entry name" value="ZnF_C2HC"/>
    <property type="match status" value="2"/>
</dbReference>
<evidence type="ECO:0000259" key="2">
    <source>
        <dbReference type="SMART" id="SM00343"/>
    </source>
</evidence>
<keyword evidence="4" id="KW-1185">Reference proteome</keyword>
<dbReference type="AlphaFoldDB" id="A0A0G4LVX8"/>
<dbReference type="Proteomes" id="UP000044602">
    <property type="component" value="Unassembled WGS sequence"/>
</dbReference>
<name>A0A0G4LVX8_VERLO</name>
<dbReference type="InterPro" id="IPR001878">
    <property type="entry name" value="Znf_CCHC"/>
</dbReference>
<feature type="region of interest" description="Disordered" evidence="1">
    <location>
        <begin position="1"/>
        <end position="67"/>
    </location>
</feature>
<feature type="domain" description="CCHC-type" evidence="2">
    <location>
        <begin position="248"/>
        <end position="264"/>
    </location>
</feature>
<dbReference type="GO" id="GO:0008270">
    <property type="term" value="F:zinc ion binding"/>
    <property type="evidence" value="ECO:0007669"/>
    <property type="project" value="InterPro"/>
</dbReference>
<proteinExistence type="predicted"/>
<feature type="domain" description="CCHC-type" evidence="2">
    <location>
        <begin position="273"/>
        <end position="289"/>
    </location>
</feature>
<dbReference type="Gene3D" id="4.10.60.10">
    <property type="entry name" value="Zinc finger, CCHC-type"/>
    <property type="match status" value="1"/>
</dbReference>
<accession>A0A0G4LVX8</accession>
<dbReference type="InterPro" id="IPR036875">
    <property type="entry name" value="Znf_CCHC_sf"/>
</dbReference>
<dbReference type="SUPFAM" id="SSF57756">
    <property type="entry name" value="Retrovirus zinc finger-like domains"/>
    <property type="match status" value="1"/>
</dbReference>
<feature type="non-terminal residue" evidence="3">
    <location>
        <position position="406"/>
    </location>
</feature>
<feature type="compositionally biased region" description="Polar residues" evidence="1">
    <location>
        <begin position="54"/>
        <end position="66"/>
    </location>
</feature>
<dbReference type="STRING" id="100787.A0A0G4LVX8"/>
<reference evidence="3 4" key="1">
    <citation type="submission" date="2015-05" db="EMBL/GenBank/DDBJ databases">
        <authorList>
            <person name="Wang D.B."/>
            <person name="Wang M."/>
        </authorList>
    </citation>
    <scope>NUCLEOTIDE SEQUENCE [LARGE SCALE GENOMIC DNA]</scope>
    <source>
        <strain evidence="3">VL1</strain>
    </source>
</reference>
<sequence>MGGGELKSLGDAEASHEHSRSDYSHRGLPFRTRSRSPPRHTSQTRYRDRDSQHQEASQWRGSNQRSLPLLSDMGSLFRVDLEQRDPDRSARAFRIVPTTHDGGRRHNTVGQTLNGATKVAIIHNREALMAWAERMAAALEERGPGGELSIISGLGDLSKRPGNRAVVEHWDGSGLFCRPASVGITRSVTKTPFHPNASHSRRSRSRAPSGEVPGSDGAMQMGRDAPQGAFITRLLPDQSLGPDPSWQLCQNCGGPGHHPAYCTVPGPSGFTHVCPLCNSTRHLVDECAQWHDKTIWQRLDILVRHRAGKPPLATVAWSWPNMVNDTRDKMAFNPPNSWVEITEYPLDFLTVQRIISMPGCPQSVWRSHERFSAYLAHIGARSFYTPRFFDTYRVPAREQVYNAVRM</sequence>
<evidence type="ECO:0000256" key="1">
    <source>
        <dbReference type="SAM" id="MobiDB-lite"/>
    </source>
</evidence>
<organism evidence="3 4">
    <name type="scientific">Verticillium longisporum</name>
    <name type="common">Verticillium dahliae var. longisporum</name>
    <dbReference type="NCBI Taxonomy" id="100787"/>
    <lineage>
        <taxon>Eukaryota</taxon>
        <taxon>Fungi</taxon>
        <taxon>Dikarya</taxon>
        <taxon>Ascomycota</taxon>
        <taxon>Pezizomycotina</taxon>
        <taxon>Sordariomycetes</taxon>
        <taxon>Hypocreomycetidae</taxon>
        <taxon>Glomerellales</taxon>
        <taxon>Plectosphaerellaceae</taxon>
        <taxon>Verticillium</taxon>
    </lineage>
</organism>
<evidence type="ECO:0000313" key="3">
    <source>
        <dbReference type="EMBL" id="CRK26137.1"/>
    </source>
</evidence>
<gene>
    <name evidence="3" type="ORF">BN1708_004147</name>
</gene>
<protein>
    <recommendedName>
        <fullName evidence="2">CCHC-type domain-containing protein</fullName>
    </recommendedName>
</protein>